<dbReference type="SUPFAM" id="SSF55186">
    <property type="entry name" value="ThrRS/AlaRS common domain"/>
    <property type="match status" value="1"/>
</dbReference>
<protein>
    <submittedName>
        <fullName evidence="7">Alanyl-tRNA editing protein</fullName>
    </submittedName>
</protein>
<evidence type="ECO:0000256" key="3">
    <source>
        <dbReference type="ARBA" id="ARBA00022723"/>
    </source>
</evidence>
<dbReference type="GO" id="GO:0004813">
    <property type="term" value="F:alanine-tRNA ligase activity"/>
    <property type="evidence" value="ECO:0007669"/>
    <property type="project" value="InterPro"/>
</dbReference>
<feature type="domain" description="Alanyl-transfer RNA synthetases family profile" evidence="6">
    <location>
        <begin position="1"/>
        <end position="202"/>
    </location>
</feature>
<dbReference type="Gene3D" id="3.30.980.10">
    <property type="entry name" value="Threonyl-trna Synthetase, Chain A, domain 2"/>
    <property type="match status" value="1"/>
</dbReference>
<sequence length="361" mass="40154">YFYPESGGQEADRGILGPARVLDVQADERGRIWHTVDAALEPGLPVEAEVDWPRRFDHMQQHTGQHVLSAALERILNAATLSSHLGERASSIEVGLGDVDWRTVGRVEEAANRIVWEDRPVERHWVGEDEVERFALRKRPPEERLGSGGRIRIVEIPEWDVSACGGTHTRRTGEVGVIKIVRWEKVHGRLRFEFLCGGRALEDHAWRTEALVEGARRRTIKDRDLLAHLERAASERDELRKRLEQAMDRLLLAEARERAGDPPRGVSELSPERPRDEVRRLVLKCLEVGAPWAVVAAGAPEPVVLVGRAKSGTLDLRTLVPDLTARARGRGGGSPDLIQIAAADAGAAEEAWRWAVARMGA</sequence>
<dbReference type="SUPFAM" id="SSF50447">
    <property type="entry name" value="Translation proteins"/>
    <property type="match status" value="1"/>
</dbReference>
<gene>
    <name evidence="7" type="ORF">E6K78_11620</name>
</gene>
<keyword evidence="3" id="KW-0479">Metal-binding</keyword>
<evidence type="ECO:0000313" key="8">
    <source>
        <dbReference type="Proteomes" id="UP000316609"/>
    </source>
</evidence>
<evidence type="ECO:0000256" key="1">
    <source>
        <dbReference type="ARBA" id="ARBA00001947"/>
    </source>
</evidence>
<dbReference type="PROSITE" id="PS50860">
    <property type="entry name" value="AA_TRNA_LIGASE_II_ALA"/>
    <property type="match status" value="1"/>
</dbReference>
<dbReference type="PANTHER" id="PTHR43462">
    <property type="entry name" value="ALANYL-TRNA EDITING PROTEIN"/>
    <property type="match status" value="1"/>
</dbReference>
<dbReference type="InterPro" id="IPR018163">
    <property type="entry name" value="Thr/Ala-tRNA-synth_IIc_edit"/>
</dbReference>
<dbReference type="PANTHER" id="PTHR43462:SF1">
    <property type="entry name" value="ALANYL-TRNA EDITING PROTEIN AARSD1"/>
    <property type="match status" value="1"/>
</dbReference>
<dbReference type="GO" id="GO:0005737">
    <property type="term" value="C:cytoplasm"/>
    <property type="evidence" value="ECO:0007669"/>
    <property type="project" value="UniProtKB-SubCell"/>
</dbReference>
<comment type="cofactor">
    <cofactor evidence="1">
        <name>Zn(2+)</name>
        <dbReference type="ChEBI" id="CHEBI:29105"/>
    </cofactor>
</comment>
<reference evidence="7 8" key="1">
    <citation type="journal article" date="2019" name="Nat. Microbiol.">
        <title>Mediterranean grassland soil C-N compound turnover is dependent on rainfall and depth, and is mediated by genomically divergent microorganisms.</title>
        <authorList>
            <person name="Diamond S."/>
            <person name="Andeer P.F."/>
            <person name="Li Z."/>
            <person name="Crits-Christoph A."/>
            <person name="Burstein D."/>
            <person name="Anantharaman K."/>
            <person name="Lane K.R."/>
            <person name="Thomas B.C."/>
            <person name="Pan C."/>
            <person name="Northen T.R."/>
            <person name="Banfield J.F."/>
        </authorList>
    </citation>
    <scope>NUCLEOTIDE SEQUENCE [LARGE SCALE GENOMIC DNA]</scope>
    <source>
        <strain evidence="7">WS_8</strain>
    </source>
</reference>
<dbReference type="Pfam" id="PF07973">
    <property type="entry name" value="tRNA_SAD"/>
    <property type="match status" value="1"/>
</dbReference>
<evidence type="ECO:0000256" key="4">
    <source>
        <dbReference type="ARBA" id="ARBA00022833"/>
    </source>
</evidence>
<dbReference type="EMBL" id="VBOY01000132">
    <property type="protein sequence ID" value="TMQ62486.1"/>
    <property type="molecule type" value="Genomic_DNA"/>
</dbReference>
<dbReference type="Gene3D" id="2.40.30.130">
    <property type="match status" value="1"/>
</dbReference>
<feature type="non-terminal residue" evidence="7">
    <location>
        <position position="1"/>
    </location>
</feature>
<evidence type="ECO:0000256" key="2">
    <source>
        <dbReference type="ARBA" id="ARBA00004496"/>
    </source>
</evidence>
<evidence type="ECO:0000259" key="6">
    <source>
        <dbReference type="PROSITE" id="PS50860"/>
    </source>
</evidence>
<organism evidence="7 8">
    <name type="scientific">Eiseniibacteriota bacterium</name>
    <dbReference type="NCBI Taxonomy" id="2212470"/>
    <lineage>
        <taxon>Bacteria</taxon>
        <taxon>Candidatus Eiseniibacteriota</taxon>
    </lineage>
</organism>
<dbReference type="GO" id="GO:0002161">
    <property type="term" value="F:aminoacyl-tRNA deacylase activity"/>
    <property type="evidence" value="ECO:0007669"/>
    <property type="project" value="UniProtKB-ARBA"/>
</dbReference>
<dbReference type="GO" id="GO:0005524">
    <property type="term" value="F:ATP binding"/>
    <property type="evidence" value="ECO:0007669"/>
    <property type="project" value="InterPro"/>
</dbReference>
<comment type="caution">
    <text evidence="7">The sequence shown here is derived from an EMBL/GenBank/DDBJ whole genome shotgun (WGS) entry which is preliminary data.</text>
</comment>
<dbReference type="GO" id="GO:0046872">
    <property type="term" value="F:metal ion binding"/>
    <property type="evidence" value="ECO:0007669"/>
    <property type="project" value="UniProtKB-KW"/>
</dbReference>
<dbReference type="InterPro" id="IPR012947">
    <property type="entry name" value="tRNA_SAD"/>
</dbReference>
<dbReference type="AlphaFoldDB" id="A0A538TFX1"/>
<keyword evidence="4" id="KW-0862">Zinc</keyword>
<keyword evidence="5" id="KW-0175">Coiled coil</keyword>
<feature type="coiled-coil region" evidence="5">
    <location>
        <begin position="226"/>
        <end position="256"/>
    </location>
</feature>
<evidence type="ECO:0000256" key="5">
    <source>
        <dbReference type="SAM" id="Coils"/>
    </source>
</evidence>
<dbReference type="InterPro" id="IPR009000">
    <property type="entry name" value="Transl_B-barrel_sf"/>
</dbReference>
<accession>A0A538TFX1</accession>
<dbReference type="InterPro" id="IPR051335">
    <property type="entry name" value="Alanyl-tRNA_Editing_Enzymes"/>
</dbReference>
<comment type="subcellular location">
    <subcellularLocation>
        <location evidence="2">Cytoplasm</location>
    </subcellularLocation>
</comment>
<dbReference type="SMART" id="SM00863">
    <property type="entry name" value="tRNA_SAD"/>
    <property type="match status" value="1"/>
</dbReference>
<dbReference type="GO" id="GO:0006419">
    <property type="term" value="P:alanyl-tRNA aminoacylation"/>
    <property type="evidence" value="ECO:0007669"/>
    <property type="project" value="InterPro"/>
</dbReference>
<dbReference type="InterPro" id="IPR018165">
    <property type="entry name" value="Ala-tRNA-synth_IIc_core"/>
</dbReference>
<proteinExistence type="predicted"/>
<name>A0A538TFX1_UNCEI</name>
<dbReference type="Proteomes" id="UP000316609">
    <property type="component" value="Unassembled WGS sequence"/>
</dbReference>
<dbReference type="GO" id="GO:0003676">
    <property type="term" value="F:nucleic acid binding"/>
    <property type="evidence" value="ECO:0007669"/>
    <property type="project" value="InterPro"/>
</dbReference>
<evidence type="ECO:0000313" key="7">
    <source>
        <dbReference type="EMBL" id="TMQ62486.1"/>
    </source>
</evidence>